<reference evidence="1" key="1">
    <citation type="submission" date="2018-05" db="EMBL/GenBank/DDBJ databases">
        <authorList>
            <person name="Lanie J.A."/>
            <person name="Ng W.-L."/>
            <person name="Kazmierczak K.M."/>
            <person name="Andrzejewski T.M."/>
            <person name="Davidsen T.M."/>
            <person name="Wayne K.J."/>
            <person name="Tettelin H."/>
            <person name="Glass J.I."/>
            <person name="Rusch D."/>
            <person name="Podicherti R."/>
            <person name="Tsui H.-C.T."/>
            <person name="Winkler M.E."/>
        </authorList>
    </citation>
    <scope>NUCLEOTIDE SEQUENCE</scope>
</reference>
<dbReference type="AlphaFoldDB" id="A0A381ZNJ3"/>
<sequence length="88" mass="10354">MIPTDIINLIKSFLKKCPSCDYLHVKNNMTYCDKCKETKNNCELICYGCLKRTYSSYTNWIYCCSECHDILMDDDDSIGYDIVDYLTF</sequence>
<protein>
    <submittedName>
        <fullName evidence="1">Uncharacterized protein</fullName>
    </submittedName>
</protein>
<accession>A0A381ZNJ3</accession>
<organism evidence="1">
    <name type="scientific">marine metagenome</name>
    <dbReference type="NCBI Taxonomy" id="408172"/>
    <lineage>
        <taxon>unclassified sequences</taxon>
        <taxon>metagenomes</taxon>
        <taxon>ecological metagenomes</taxon>
    </lineage>
</organism>
<name>A0A381ZNJ3_9ZZZZ</name>
<evidence type="ECO:0000313" key="1">
    <source>
        <dbReference type="EMBL" id="SVA90531.1"/>
    </source>
</evidence>
<gene>
    <name evidence="1" type="ORF">METZ01_LOCUS143385</name>
</gene>
<dbReference type="EMBL" id="UINC01021934">
    <property type="protein sequence ID" value="SVA90531.1"/>
    <property type="molecule type" value="Genomic_DNA"/>
</dbReference>
<proteinExistence type="predicted"/>